<dbReference type="PANTHER" id="PTHR30238">
    <property type="entry name" value="MEMBRANE BOUND PREDICTED REDOX MODULATOR"/>
    <property type="match status" value="1"/>
</dbReference>
<dbReference type="EMBL" id="CP000133">
    <property type="protein sequence ID" value="ABC92336.1"/>
    <property type="molecule type" value="Genomic_DNA"/>
</dbReference>
<dbReference type="KEGG" id="ret:RHE_CH03581"/>
<feature type="transmembrane region" description="Helical" evidence="1">
    <location>
        <begin position="113"/>
        <end position="133"/>
    </location>
</feature>
<protein>
    <submittedName>
        <fullName evidence="2">Hypothetical conserved protein</fullName>
    </submittedName>
</protein>
<dbReference type="NCBIfam" id="NF010616">
    <property type="entry name" value="PRK14013.2-2"/>
    <property type="match status" value="1"/>
</dbReference>
<feature type="transmembrane region" description="Helical" evidence="1">
    <location>
        <begin position="232"/>
        <end position="253"/>
    </location>
</feature>
<organism evidence="2 3">
    <name type="scientific">Rhizobium etli (strain ATCC 51251 / DSM 11541 / JCM 21823 / NBRC 15573 / CFN 42)</name>
    <dbReference type="NCBI Taxonomy" id="347834"/>
    <lineage>
        <taxon>Bacteria</taxon>
        <taxon>Pseudomonadati</taxon>
        <taxon>Pseudomonadota</taxon>
        <taxon>Alphaproteobacteria</taxon>
        <taxon>Hyphomicrobiales</taxon>
        <taxon>Rhizobiaceae</taxon>
        <taxon>Rhizobium/Agrobacterium group</taxon>
        <taxon>Rhizobium</taxon>
    </lineage>
</organism>
<accession>Q2K4A0</accession>
<dbReference type="eggNOG" id="COG2899">
    <property type="taxonomic scope" value="Bacteria"/>
</dbReference>
<dbReference type="Pfam" id="PF04332">
    <property type="entry name" value="DUF475"/>
    <property type="match status" value="1"/>
</dbReference>
<proteinExistence type="predicted"/>
<dbReference type="Proteomes" id="UP000001936">
    <property type="component" value="Chromosome"/>
</dbReference>
<evidence type="ECO:0000256" key="1">
    <source>
        <dbReference type="SAM" id="Phobius"/>
    </source>
</evidence>
<dbReference type="InterPro" id="IPR007427">
    <property type="entry name" value="DUF475"/>
</dbReference>
<feature type="transmembrane region" description="Helical" evidence="1">
    <location>
        <begin position="182"/>
        <end position="207"/>
    </location>
</feature>
<name>Q2K4A0_RHIEC</name>
<dbReference type="NCBIfam" id="NF010620">
    <property type="entry name" value="PRK14013.2-6"/>
    <property type="match status" value="1"/>
</dbReference>
<keyword evidence="1" id="KW-0472">Membrane</keyword>
<dbReference type="HOGENOM" id="CLU_034539_1_0_5"/>
<feature type="transmembrane region" description="Helical" evidence="1">
    <location>
        <begin position="357"/>
        <end position="380"/>
    </location>
</feature>
<keyword evidence="3" id="KW-1185">Reference proteome</keyword>
<evidence type="ECO:0000313" key="2">
    <source>
        <dbReference type="EMBL" id="ABC92336.1"/>
    </source>
</evidence>
<dbReference type="NCBIfam" id="NF010613">
    <property type="entry name" value="PRK14013.1-3"/>
    <property type="match status" value="1"/>
</dbReference>
<dbReference type="AlphaFoldDB" id="Q2K4A0"/>
<evidence type="ECO:0000313" key="3">
    <source>
        <dbReference type="Proteomes" id="UP000001936"/>
    </source>
</evidence>
<keyword evidence="1" id="KW-0812">Transmembrane</keyword>
<sequence length="463" mass="50537">MVPEIMRFSVGRLALTGFGSRLPKAYPAAFQTSATGNIGAGPLWREFLRRSRDVGTACNSAGGFFIDAKAHHASSACPLWHAAFFHYFYPLQQALLRGAAMNQSQTDKSSLGYFRWAFIVTALGLVLGAVLGWQTTGTIGGMATVFFICAVLAVLEISLSFDNAIVNANKLKEMTPVWQKRFLTWGIIIAVFGMRIVFPLAIVAIAARIGPWDALVLAAREPEEYARIMNDAHLPIAAFGGTFLMMVGLSYFFDSEKKIHWLRGLEKVMARSATIRGIEIAFVLALMLVFSWLIGGEEASVFVHCAIYGLLTFLAVEVVGELLDASQQTMSAAAKGGLGAFIYLEVLDASFSFDGVIGAFALTQNLFVIAIGLGIGAMYVRSMTIMLVEKGTLAEYRYLEHGAFYAILILAVIMYAQTLMHIPEVITGLGGAALIGLSLWSSIRHNKRERAEDHADRREKLHA</sequence>
<keyword evidence="1" id="KW-1133">Transmembrane helix</keyword>
<feature type="transmembrane region" description="Helical" evidence="1">
    <location>
        <begin position="273"/>
        <end position="295"/>
    </location>
</feature>
<gene>
    <name evidence="2" type="ordered locus">RHE_CH03581</name>
</gene>
<feature type="transmembrane region" description="Helical" evidence="1">
    <location>
        <begin position="425"/>
        <end position="443"/>
    </location>
</feature>
<feature type="transmembrane region" description="Helical" evidence="1">
    <location>
        <begin position="401"/>
        <end position="419"/>
    </location>
</feature>
<dbReference type="PANTHER" id="PTHR30238:SF4">
    <property type="entry name" value="SLL1022 PROTEIN"/>
    <property type="match status" value="1"/>
</dbReference>
<feature type="transmembrane region" description="Helical" evidence="1">
    <location>
        <begin position="139"/>
        <end position="161"/>
    </location>
</feature>
<reference evidence="2 3" key="1">
    <citation type="journal article" date="2006" name="Proc. Natl. Acad. Sci. U.S.A.">
        <title>The partitioned Rhizobium etli genome: genetic and metabolic redundancy in seven interacting replicons.</title>
        <authorList>
            <person name="Gonzalez V."/>
            <person name="Santamaria R.I."/>
            <person name="Bustos P."/>
            <person name="Hernandez-Gonzalez I."/>
            <person name="Medrano-Soto A."/>
            <person name="Moreno-Hagelsieb G."/>
            <person name="Janga S.C."/>
            <person name="Ramirez M.A."/>
            <person name="Jimenez-Jacinto V."/>
            <person name="Collado-Vides J."/>
            <person name="Davila G."/>
        </authorList>
    </citation>
    <scope>NUCLEOTIDE SEQUENCE [LARGE SCALE GENOMIC DNA]</scope>
    <source>
        <strain evidence="3">ATCC 51251 / DSM 11541 / JCM 21823 / NBRC 15573 / CFN 42</strain>
    </source>
</reference>